<proteinExistence type="predicted"/>
<name>A0ACC0YM54_9ROSI</name>
<keyword evidence="2" id="KW-1185">Reference proteome</keyword>
<organism evidence="1 2">
    <name type="scientific">Pistacia integerrima</name>
    <dbReference type="NCBI Taxonomy" id="434235"/>
    <lineage>
        <taxon>Eukaryota</taxon>
        <taxon>Viridiplantae</taxon>
        <taxon>Streptophyta</taxon>
        <taxon>Embryophyta</taxon>
        <taxon>Tracheophyta</taxon>
        <taxon>Spermatophyta</taxon>
        <taxon>Magnoliopsida</taxon>
        <taxon>eudicotyledons</taxon>
        <taxon>Gunneridae</taxon>
        <taxon>Pentapetalae</taxon>
        <taxon>rosids</taxon>
        <taxon>malvids</taxon>
        <taxon>Sapindales</taxon>
        <taxon>Anacardiaceae</taxon>
        <taxon>Pistacia</taxon>
    </lineage>
</organism>
<reference evidence="2" key="1">
    <citation type="journal article" date="2023" name="G3 (Bethesda)">
        <title>Genome assembly and association tests identify interacting loci associated with vigor, precocity, and sex in interspecific pistachio rootstocks.</title>
        <authorList>
            <person name="Palmer W."/>
            <person name="Jacygrad E."/>
            <person name="Sagayaradj S."/>
            <person name="Cavanaugh K."/>
            <person name="Han R."/>
            <person name="Bertier L."/>
            <person name="Beede B."/>
            <person name="Kafkas S."/>
            <person name="Golino D."/>
            <person name="Preece J."/>
            <person name="Michelmore R."/>
        </authorList>
    </citation>
    <scope>NUCLEOTIDE SEQUENCE [LARGE SCALE GENOMIC DNA]</scope>
</reference>
<gene>
    <name evidence="1" type="ORF">Pint_28130</name>
</gene>
<evidence type="ECO:0000313" key="2">
    <source>
        <dbReference type="Proteomes" id="UP001163603"/>
    </source>
</evidence>
<dbReference type="EMBL" id="CM047740">
    <property type="protein sequence ID" value="KAJ0039486.1"/>
    <property type="molecule type" value="Genomic_DNA"/>
</dbReference>
<evidence type="ECO:0000313" key="1">
    <source>
        <dbReference type="EMBL" id="KAJ0039486.1"/>
    </source>
</evidence>
<comment type="caution">
    <text evidence="1">The sequence shown here is derived from an EMBL/GenBank/DDBJ whole genome shotgun (WGS) entry which is preliminary data.</text>
</comment>
<accession>A0ACC0YM54</accession>
<dbReference type="Proteomes" id="UP001163603">
    <property type="component" value="Chromosome 5"/>
</dbReference>
<sequence length="261" mass="30175">MAKRKHFVFVEAACFDMELHWLHVRMELRSAGHGVTCIDLGTTGFNTKKWDEVLNLSEFLQPLTGFLRSLRPPQKVILVGHSYGGLSISLVTEKYPEKVLAAVFVSAFMPNHRTPPGFLLQDYLDRTPRQSFMDSQIKYDNGSEKPPTSIRFGYEYLRTKAYKNCPLHTYVSGFWTARTTRFLLEELSQENLLTKDRYGAVDRYYVMSEDDDVIKPDFQREMVENYPPQQVVMIRGADHMVMLSKAAELIKTLKDIALKYK</sequence>
<protein>
    <submittedName>
        <fullName evidence="1">Uncharacterized protein</fullName>
    </submittedName>
</protein>